<comment type="function">
    <text evidence="7">Component of the EKC/KEOPS complex that is required for the formation of a threonylcarbamoyl group on adenosine at position 37 (t(6)A37) in tRNAs that read codons beginning with adenine. The complex is probably involved in the transfer of the threonylcarbamoyl moiety of threonylcarbamoyl-AMP (TC-AMP) to the N6 group of A37. CGI121 acts as an allosteric effector that regulates the t(6)A activity of the complex. The EKC/KEOPS complex also promotes both telomere uncapping and telomere elongation. The complex is required for efficient recruitment of transcriptional coactivators. CGI121 is not required for tRNA modification.</text>
</comment>
<evidence type="ECO:0000256" key="8">
    <source>
        <dbReference type="RuleBase" id="RU004398"/>
    </source>
</evidence>
<evidence type="ECO:0000256" key="6">
    <source>
        <dbReference type="ARBA" id="ARBA00023242"/>
    </source>
</evidence>
<dbReference type="PANTHER" id="PTHR15840">
    <property type="entry name" value="CGI-121 FAMILY MEMBER"/>
    <property type="match status" value="1"/>
</dbReference>
<dbReference type="Pfam" id="PF08617">
    <property type="entry name" value="CGI-121"/>
    <property type="match status" value="1"/>
</dbReference>
<evidence type="ECO:0000256" key="7">
    <source>
        <dbReference type="ARBA" id="ARBA00025043"/>
    </source>
</evidence>
<comment type="caution">
    <text evidence="9">The sequence shown here is derived from an EMBL/GenBank/DDBJ whole genome shotgun (WGS) entry which is preliminary data.</text>
</comment>
<dbReference type="Proteomes" id="UP000243797">
    <property type="component" value="Unassembled WGS sequence"/>
</dbReference>
<organism evidence="9 10">
    <name type="scientific">Sphaceloma murrayae</name>
    <dbReference type="NCBI Taxonomy" id="2082308"/>
    <lineage>
        <taxon>Eukaryota</taxon>
        <taxon>Fungi</taxon>
        <taxon>Dikarya</taxon>
        <taxon>Ascomycota</taxon>
        <taxon>Pezizomycotina</taxon>
        <taxon>Dothideomycetes</taxon>
        <taxon>Dothideomycetidae</taxon>
        <taxon>Myriangiales</taxon>
        <taxon>Elsinoaceae</taxon>
        <taxon>Sphaceloma</taxon>
    </lineage>
</organism>
<dbReference type="STRING" id="2082308.A0A2K1R0L7"/>
<gene>
    <name evidence="9" type="ORF">CAC42_2783</name>
</gene>
<evidence type="ECO:0000313" key="10">
    <source>
        <dbReference type="Proteomes" id="UP000243797"/>
    </source>
</evidence>
<evidence type="ECO:0000256" key="3">
    <source>
        <dbReference type="ARBA" id="ARBA00015316"/>
    </source>
</evidence>
<protein>
    <recommendedName>
        <fullName evidence="4">EKC/KEOPS complex subunit CGI121</fullName>
    </recommendedName>
    <alternativeName>
        <fullName evidence="3">EKC/KEOPS complex subunit cgi121</fullName>
    </alternativeName>
</protein>
<evidence type="ECO:0000313" key="9">
    <source>
        <dbReference type="EMBL" id="PNS20852.1"/>
    </source>
</evidence>
<evidence type="ECO:0000256" key="1">
    <source>
        <dbReference type="ARBA" id="ARBA00004123"/>
    </source>
</evidence>
<accession>A0A2K1R0L7</accession>
<dbReference type="EMBL" id="NKHZ01000017">
    <property type="protein sequence ID" value="PNS20852.1"/>
    <property type="molecule type" value="Genomic_DNA"/>
</dbReference>
<keyword evidence="10" id="KW-1185">Reference proteome</keyword>
<dbReference type="PANTHER" id="PTHR15840:SF10">
    <property type="entry name" value="EKC_KEOPS COMPLEX SUBUNIT TPRKB"/>
    <property type="match status" value="1"/>
</dbReference>
<keyword evidence="6 8" id="KW-0539">Nucleus</keyword>
<comment type="similarity">
    <text evidence="2 8">Belongs to the CGI121/TPRKB family.</text>
</comment>
<dbReference type="OrthoDB" id="329139at2759"/>
<sequence length="197" mass="22037">MAEQSEQSELETITLPHLENYPVYVALFKHVKNAAFLREQLLQGNSAFEYAFLDASMIVSRSHLLASCFKAVNDLANDRLKTRNVHSEIVFSLSPNNNIAESFRRFGLSAESTHIIAIKVATTPDVAKDKVYSHLLENVDGTASVLTDSDLLDMRDLARLRKVYKFEMKTDPKTRATSFDETQILSTVIGSIALRGV</sequence>
<dbReference type="AlphaFoldDB" id="A0A2K1R0L7"/>
<proteinExistence type="inferred from homology"/>
<evidence type="ECO:0000256" key="2">
    <source>
        <dbReference type="ARBA" id="ARBA00005546"/>
    </source>
</evidence>
<dbReference type="GO" id="GO:0005829">
    <property type="term" value="C:cytosol"/>
    <property type="evidence" value="ECO:0007669"/>
    <property type="project" value="TreeGrafter"/>
</dbReference>
<evidence type="ECO:0000256" key="4">
    <source>
        <dbReference type="ARBA" id="ARBA00016009"/>
    </source>
</evidence>
<dbReference type="GO" id="GO:0005634">
    <property type="term" value="C:nucleus"/>
    <property type="evidence" value="ECO:0007669"/>
    <property type="project" value="UniProtKB-SubCell"/>
</dbReference>
<keyword evidence="5" id="KW-0819">tRNA processing</keyword>
<dbReference type="Gene3D" id="3.30.2380.10">
    <property type="entry name" value="CGI121/TPRKB"/>
    <property type="match status" value="1"/>
</dbReference>
<dbReference type="GO" id="GO:0000408">
    <property type="term" value="C:EKC/KEOPS complex"/>
    <property type="evidence" value="ECO:0007669"/>
    <property type="project" value="TreeGrafter"/>
</dbReference>
<comment type="subcellular location">
    <subcellularLocation>
        <location evidence="1">Nucleus</location>
    </subcellularLocation>
</comment>
<dbReference type="GO" id="GO:0002949">
    <property type="term" value="P:tRNA threonylcarbamoyladenosine modification"/>
    <property type="evidence" value="ECO:0007669"/>
    <property type="project" value="TreeGrafter"/>
</dbReference>
<dbReference type="SUPFAM" id="SSF143870">
    <property type="entry name" value="PF0523-like"/>
    <property type="match status" value="1"/>
</dbReference>
<evidence type="ECO:0000256" key="5">
    <source>
        <dbReference type="ARBA" id="ARBA00022694"/>
    </source>
</evidence>
<dbReference type="InParanoid" id="A0A2K1R0L7"/>
<name>A0A2K1R0L7_9PEZI</name>
<dbReference type="InterPro" id="IPR036504">
    <property type="entry name" value="CGI121/TPRKB_sf"/>
</dbReference>
<dbReference type="FunCoup" id="A0A2K1R0L7">
    <property type="interactions" value="480"/>
</dbReference>
<dbReference type="InterPro" id="IPR013926">
    <property type="entry name" value="CGI121/TPRKB"/>
</dbReference>
<reference evidence="9 10" key="1">
    <citation type="submission" date="2017-06" db="EMBL/GenBank/DDBJ databases">
        <title>Draft genome sequence of a variant of Elsinoe murrayae.</title>
        <authorList>
            <person name="Cheng Q."/>
        </authorList>
    </citation>
    <scope>NUCLEOTIDE SEQUENCE [LARGE SCALE GENOMIC DNA]</scope>
    <source>
        <strain evidence="9 10">CQ-2017a</strain>
    </source>
</reference>